<keyword evidence="1" id="KW-0560">Oxidoreductase</keyword>
<protein>
    <submittedName>
        <fullName evidence="4">Mannitol dehydrogenase family protein</fullName>
    </submittedName>
</protein>
<dbReference type="InterPro" id="IPR000669">
    <property type="entry name" value="Mannitol_DH"/>
</dbReference>
<dbReference type="RefSeq" id="WP_208632647.1">
    <property type="nucleotide sequence ID" value="NZ_CP059319.1"/>
</dbReference>
<dbReference type="PANTHER" id="PTHR43362:SF1">
    <property type="entry name" value="MANNITOL DEHYDROGENASE 2-RELATED"/>
    <property type="match status" value="1"/>
</dbReference>
<evidence type="ECO:0000259" key="2">
    <source>
        <dbReference type="Pfam" id="PF01232"/>
    </source>
</evidence>
<accession>A0A975D1U0</accession>
<evidence type="ECO:0000313" key="5">
    <source>
        <dbReference type="Proteomes" id="UP000664914"/>
    </source>
</evidence>
<dbReference type="Proteomes" id="UP000664914">
    <property type="component" value="Chromosome"/>
</dbReference>
<feature type="domain" description="Mannitol dehydrogenase N-terminal" evidence="2">
    <location>
        <begin position="33"/>
        <end position="270"/>
    </location>
</feature>
<dbReference type="AlphaFoldDB" id="A0A975D1U0"/>
<dbReference type="InterPro" id="IPR013118">
    <property type="entry name" value="Mannitol_DH_C"/>
</dbReference>
<dbReference type="InterPro" id="IPR013131">
    <property type="entry name" value="Mannitol_DH_N"/>
</dbReference>
<organism evidence="4 5">
    <name type="scientific">Rhizorhabdus wittichii</name>
    <dbReference type="NCBI Taxonomy" id="160791"/>
    <lineage>
        <taxon>Bacteria</taxon>
        <taxon>Pseudomonadati</taxon>
        <taxon>Pseudomonadota</taxon>
        <taxon>Alphaproteobacteria</taxon>
        <taxon>Sphingomonadales</taxon>
        <taxon>Sphingomonadaceae</taxon>
        <taxon>Rhizorhabdus</taxon>
    </lineage>
</organism>
<dbReference type="InterPro" id="IPR036291">
    <property type="entry name" value="NAD(P)-bd_dom_sf"/>
</dbReference>
<dbReference type="PANTHER" id="PTHR43362">
    <property type="entry name" value="MANNITOL DEHYDROGENASE DSF1-RELATED"/>
    <property type="match status" value="1"/>
</dbReference>
<dbReference type="Gene3D" id="3.40.50.720">
    <property type="entry name" value="NAD(P)-binding Rossmann-like Domain"/>
    <property type="match status" value="1"/>
</dbReference>
<evidence type="ECO:0000313" key="4">
    <source>
        <dbReference type="EMBL" id="QTH21324.1"/>
    </source>
</evidence>
<dbReference type="InterPro" id="IPR013328">
    <property type="entry name" value="6PGD_dom2"/>
</dbReference>
<dbReference type="SUPFAM" id="SSF48179">
    <property type="entry name" value="6-phosphogluconate dehydrogenase C-terminal domain-like"/>
    <property type="match status" value="1"/>
</dbReference>
<dbReference type="GO" id="GO:0016616">
    <property type="term" value="F:oxidoreductase activity, acting on the CH-OH group of donors, NAD or NADP as acceptor"/>
    <property type="evidence" value="ECO:0007669"/>
    <property type="project" value="TreeGrafter"/>
</dbReference>
<name>A0A975D1U0_9SPHN</name>
<dbReference type="InterPro" id="IPR050988">
    <property type="entry name" value="Mannitol_DH/Oxidoreductase"/>
</dbReference>
<dbReference type="Gene3D" id="1.10.1040.10">
    <property type="entry name" value="N-(1-d-carboxylethyl)-l-norvaline Dehydrogenase, domain 2"/>
    <property type="match status" value="1"/>
</dbReference>
<evidence type="ECO:0000256" key="1">
    <source>
        <dbReference type="ARBA" id="ARBA00023002"/>
    </source>
</evidence>
<dbReference type="SUPFAM" id="SSF51735">
    <property type="entry name" value="NAD(P)-binding Rossmann-fold domains"/>
    <property type="match status" value="1"/>
</dbReference>
<dbReference type="Pfam" id="PF08125">
    <property type="entry name" value="Mannitol_dh_C"/>
    <property type="match status" value="1"/>
</dbReference>
<proteinExistence type="predicted"/>
<reference evidence="4" key="1">
    <citation type="submission" date="2020-07" db="EMBL/GenBank/DDBJ databases">
        <authorList>
            <person name="Camacho E."/>
        </authorList>
    </citation>
    <scope>NUCLEOTIDE SEQUENCE</scope>
    <source>
        <strain evidence="4">MPO218</strain>
    </source>
</reference>
<feature type="domain" description="Mannitol dehydrogenase C-terminal" evidence="3">
    <location>
        <begin position="279"/>
        <end position="441"/>
    </location>
</feature>
<dbReference type="Pfam" id="PF01232">
    <property type="entry name" value="Mannitol_dh"/>
    <property type="match status" value="1"/>
</dbReference>
<reference evidence="4" key="2">
    <citation type="submission" date="2021-04" db="EMBL/GenBank/DDBJ databases">
        <title>Isolation and genomic analysis of the ibuprofen-degrading bacterium Sphingomonas strain MPO218.</title>
        <authorList>
            <person name="Aulestia M."/>
            <person name="Flores A."/>
            <person name="Mangas E.L."/>
            <person name="Perez-Pulido A.J."/>
            <person name="Santero E."/>
            <person name="Camacho E.M."/>
        </authorList>
    </citation>
    <scope>NUCLEOTIDE SEQUENCE</scope>
    <source>
        <strain evidence="4">MPO218</strain>
    </source>
</reference>
<dbReference type="EMBL" id="CP059319">
    <property type="protein sequence ID" value="QTH21324.1"/>
    <property type="molecule type" value="Genomic_DNA"/>
</dbReference>
<dbReference type="InterPro" id="IPR008927">
    <property type="entry name" value="6-PGluconate_DH-like_C_sf"/>
</dbReference>
<gene>
    <name evidence="4" type="ORF">HRJ34_23890</name>
</gene>
<dbReference type="PRINTS" id="PR00084">
    <property type="entry name" value="MTLDHDRGNASE"/>
</dbReference>
<evidence type="ECO:0000259" key="3">
    <source>
        <dbReference type="Pfam" id="PF08125"/>
    </source>
</evidence>
<sequence>MSAGPGARPRLSAATVPEGVAPLRYARDRARSGIVHLGLGAFHRAHQAVYTDDAMAAGDAGWGIVGVSLRSPAVRDALVPQDCLYIVEERGAPGGRHLVGSINDALVAPEAPERVIAALADPAVHVATLTVTEKGYHRDPRTNGLLVDAPDVAHDLAGGGDPRTVFGFLAAALDRRAAQGAGPLTILSCDNLPDNGRLLGGLLDDYLAARGGARPGGWTSPSSMVDRIVPAITADDLARLPVEDRALTVCEPFRQWVIEDRFAGPRPRWEAGGAQIVDDVRPFELAKLRLLNGAHSALAYWGLPLGHAHVHEAVRDPDLLAFVRRQLLAEAAPSLPPSAALDPAAYVETILRRFDNPALPHRLAQIAMDGSQKLPQRWLATIVERAATGLASPAHLRSVAAWLAFVGDASGGGRPADDPLASRLETIWDGQATPADIAAAIVRSSGVFPAAFGADEALVGALGAALAERLSKGPRAMLRDFLGRS</sequence>